<sequence length="288" mass="32041">MGEAKRRRAIDPRHGKPWRGLVVSPPIESSGNRLLMKSGALDPQELRSNLLFWDRLDFPEQNIIHIGLDNDAQFLEEAGVLQRSKVLFSGSGDMAEIYRNLHVEAFRRLDQEKPGRWSLATGERSISFGDHALQQGRGALVRLYGAIPVPDKDVPLADILEFRLRRSDELLALRTHLESVYQRVISAGDGELAWNTEVEALQRAIQDHIKTSRETSFRLRLADISASLNLLPIGASAITAYSTGLPMVPSLVAGAMLGISLDVGAALKRHRASPTPFQYVTSYHQEVF</sequence>
<dbReference type="AlphaFoldDB" id="A0A9E6ZY39"/>
<dbReference type="Pfam" id="PF19749">
    <property type="entry name" value="DUF6236"/>
    <property type="match status" value="1"/>
</dbReference>
<dbReference type="RefSeq" id="WP_244450193.1">
    <property type="nucleotide sequence ID" value="NZ_CP083239.1"/>
</dbReference>
<reference evidence="1" key="1">
    <citation type="submission" date="2021-09" db="EMBL/GenBank/DDBJ databases">
        <title>Network and meta-omics reveal the key degrader and cooperation patterns in an efficient 1,4-dioxane-degrading microbial community.</title>
        <authorList>
            <person name="Dai C."/>
        </authorList>
    </citation>
    <scope>NUCLEOTIDE SEQUENCE</scope>
    <source>
        <strain evidence="1">ZM13</strain>
    </source>
</reference>
<dbReference type="Proteomes" id="UP000831684">
    <property type="component" value="Chromosome"/>
</dbReference>
<evidence type="ECO:0000313" key="1">
    <source>
        <dbReference type="EMBL" id="UOK72496.1"/>
    </source>
</evidence>
<dbReference type="KEGG" id="apol:K9D25_07280"/>
<name>A0A9E6ZY39_9HYPH</name>
<protein>
    <submittedName>
        <fullName evidence="1">DUF6236 family protein</fullName>
    </submittedName>
</protein>
<accession>A0A9E6ZY39</accession>
<proteinExistence type="predicted"/>
<gene>
    <name evidence="1" type="ORF">K9D25_07280</name>
</gene>
<dbReference type="InterPro" id="IPR046203">
    <property type="entry name" value="DUF6236"/>
</dbReference>
<dbReference type="EMBL" id="CP083239">
    <property type="protein sequence ID" value="UOK72496.1"/>
    <property type="molecule type" value="Genomic_DNA"/>
</dbReference>
<evidence type="ECO:0000313" key="2">
    <source>
        <dbReference type="Proteomes" id="UP000831684"/>
    </source>
</evidence>
<organism evidence="1 2">
    <name type="scientific">Ancylobacter polymorphus</name>
    <dbReference type="NCBI Taxonomy" id="223390"/>
    <lineage>
        <taxon>Bacteria</taxon>
        <taxon>Pseudomonadati</taxon>
        <taxon>Pseudomonadota</taxon>
        <taxon>Alphaproteobacteria</taxon>
        <taxon>Hyphomicrobiales</taxon>
        <taxon>Xanthobacteraceae</taxon>
        <taxon>Ancylobacter</taxon>
    </lineage>
</organism>